<evidence type="ECO:0000313" key="1">
    <source>
        <dbReference type="EMBL" id="KYO38305.1"/>
    </source>
</evidence>
<gene>
    <name evidence="1" type="ORF">Y1Q_0015569</name>
</gene>
<dbReference type="EMBL" id="AKHW03002524">
    <property type="protein sequence ID" value="KYO38305.1"/>
    <property type="molecule type" value="Genomic_DNA"/>
</dbReference>
<sequence>MQAKEIQRRELGLEDCDRLHSGCHVEAPECKVEKPMKLLGNLKTGKREVPVIRNQHQAEQCTPINTLSQSPNKILVLDQACSIPDNYKSFST</sequence>
<proteinExistence type="predicted"/>
<organism evidence="1 2">
    <name type="scientific">Alligator mississippiensis</name>
    <name type="common">American alligator</name>
    <dbReference type="NCBI Taxonomy" id="8496"/>
    <lineage>
        <taxon>Eukaryota</taxon>
        <taxon>Metazoa</taxon>
        <taxon>Chordata</taxon>
        <taxon>Craniata</taxon>
        <taxon>Vertebrata</taxon>
        <taxon>Euteleostomi</taxon>
        <taxon>Archelosauria</taxon>
        <taxon>Archosauria</taxon>
        <taxon>Crocodylia</taxon>
        <taxon>Alligatoridae</taxon>
        <taxon>Alligatorinae</taxon>
        <taxon>Alligator</taxon>
    </lineage>
</organism>
<comment type="caution">
    <text evidence="1">The sequence shown here is derived from an EMBL/GenBank/DDBJ whole genome shotgun (WGS) entry which is preliminary data.</text>
</comment>
<accession>A0A151NPB6</accession>
<dbReference type="AlphaFoldDB" id="A0A151NPB6"/>
<keyword evidence="2" id="KW-1185">Reference proteome</keyword>
<reference evidence="1 2" key="1">
    <citation type="journal article" date="2012" name="Genome Biol.">
        <title>Sequencing three crocodilian genomes to illuminate the evolution of archosaurs and amniotes.</title>
        <authorList>
            <person name="St John J.A."/>
            <person name="Braun E.L."/>
            <person name="Isberg S.R."/>
            <person name="Miles L.G."/>
            <person name="Chong A.Y."/>
            <person name="Gongora J."/>
            <person name="Dalzell P."/>
            <person name="Moran C."/>
            <person name="Bed'hom B."/>
            <person name="Abzhanov A."/>
            <person name="Burgess S.C."/>
            <person name="Cooksey A.M."/>
            <person name="Castoe T.A."/>
            <person name="Crawford N.G."/>
            <person name="Densmore L.D."/>
            <person name="Drew J.C."/>
            <person name="Edwards S.V."/>
            <person name="Faircloth B.C."/>
            <person name="Fujita M.K."/>
            <person name="Greenwold M.J."/>
            <person name="Hoffmann F.G."/>
            <person name="Howard J.M."/>
            <person name="Iguchi T."/>
            <person name="Janes D.E."/>
            <person name="Khan S.Y."/>
            <person name="Kohno S."/>
            <person name="de Koning A.J."/>
            <person name="Lance S.L."/>
            <person name="McCarthy F.M."/>
            <person name="McCormack J.E."/>
            <person name="Merchant M.E."/>
            <person name="Peterson D.G."/>
            <person name="Pollock D.D."/>
            <person name="Pourmand N."/>
            <person name="Raney B.J."/>
            <person name="Roessler K.A."/>
            <person name="Sanford J.R."/>
            <person name="Sawyer R.H."/>
            <person name="Schmidt C.J."/>
            <person name="Triplett E.W."/>
            <person name="Tuberville T.D."/>
            <person name="Venegas-Anaya M."/>
            <person name="Howard J.T."/>
            <person name="Jarvis E.D."/>
            <person name="Guillette L.J.Jr."/>
            <person name="Glenn T.C."/>
            <person name="Green R.E."/>
            <person name="Ray D.A."/>
        </authorList>
    </citation>
    <scope>NUCLEOTIDE SEQUENCE [LARGE SCALE GENOMIC DNA]</scope>
    <source>
        <strain evidence="1">KSC_2009_1</strain>
    </source>
</reference>
<evidence type="ECO:0000313" key="2">
    <source>
        <dbReference type="Proteomes" id="UP000050525"/>
    </source>
</evidence>
<dbReference type="Proteomes" id="UP000050525">
    <property type="component" value="Unassembled WGS sequence"/>
</dbReference>
<name>A0A151NPB6_ALLMI</name>
<protein>
    <submittedName>
        <fullName evidence="1">Uncharacterized protein</fullName>
    </submittedName>
</protein>